<dbReference type="SUPFAM" id="SSF89895">
    <property type="entry name" value="FYSH domain"/>
    <property type="match status" value="1"/>
</dbReference>
<dbReference type="Gene3D" id="3.30.1250.10">
    <property type="entry name" value="Ribosome maturation protein SBDS, N-terminal domain"/>
    <property type="match status" value="1"/>
</dbReference>
<dbReference type="EMBL" id="MU865298">
    <property type="protein sequence ID" value="KAK4230516.1"/>
    <property type="molecule type" value="Genomic_DNA"/>
</dbReference>
<dbReference type="AlphaFoldDB" id="A0AAN7BW41"/>
<name>A0AAN7BW41_9PEZI</name>
<dbReference type="Pfam" id="PF01172">
    <property type="entry name" value="SBDS_N"/>
    <property type="match status" value="1"/>
</dbReference>
<reference evidence="2" key="1">
    <citation type="journal article" date="2023" name="Mol. Phylogenet. Evol.">
        <title>Genome-scale phylogeny and comparative genomics of the fungal order Sordariales.</title>
        <authorList>
            <person name="Hensen N."/>
            <person name="Bonometti L."/>
            <person name="Westerberg I."/>
            <person name="Brannstrom I.O."/>
            <person name="Guillou S."/>
            <person name="Cros-Aarteil S."/>
            <person name="Calhoun S."/>
            <person name="Haridas S."/>
            <person name="Kuo A."/>
            <person name="Mondo S."/>
            <person name="Pangilinan J."/>
            <person name="Riley R."/>
            <person name="LaButti K."/>
            <person name="Andreopoulos B."/>
            <person name="Lipzen A."/>
            <person name="Chen C."/>
            <person name="Yan M."/>
            <person name="Daum C."/>
            <person name="Ng V."/>
            <person name="Clum A."/>
            <person name="Steindorff A."/>
            <person name="Ohm R.A."/>
            <person name="Martin F."/>
            <person name="Silar P."/>
            <person name="Natvig D.O."/>
            <person name="Lalanne C."/>
            <person name="Gautier V."/>
            <person name="Ament-Velasquez S.L."/>
            <person name="Kruys A."/>
            <person name="Hutchinson M.I."/>
            <person name="Powell A.J."/>
            <person name="Barry K."/>
            <person name="Miller A.N."/>
            <person name="Grigoriev I.V."/>
            <person name="Debuchy R."/>
            <person name="Gladieux P."/>
            <person name="Hiltunen Thoren M."/>
            <person name="Johannesson H."/>
        </authorList>
    </citation>
    <scope>NUCLEOTIDE SEQUENCE</scope>
    <source>
        <strain evidence="2">CBS 990.96</strain>
    </source>
</reference>
<evidence type="ECO:0000313" key="3">
    <source>
        <dbReference type="Proteomes" id="UP001301958"/>
    </source>
</evidence>
<dbReference type="InterPro" id="IPR019783">
    <property type="entry name" value="SDO1/SBDS_N"/>
</dbReference>
<sequence>MARGDVTHTKLHYKGANEDFIVMVDSVDDYQKWRTDKSVPLAQVVSSFKVFTTHKQGAQGIYEGASKAMLENEFGTSRDDEVVEKILEKGTLQEFEFTERQGNRNLSNGSRQ</sequence>
<dbReference type="InterPro" id="IPR036786">
    <property type="entry name" value="Ribosome_mat_SBDS_N_sf"/>
</dbReference>
<protein>
    <submittedName>
        <fullName evidence="2">Ribosome maturation protein</fullName>
    </submittedName>
</protein>
<accession>A0AAN7BW41</accession>
<dbReference type="PANTHER" id="PTHR10927:SF2">
    <property type="entry name" value="RESTRICTION OF TELOMERE CAPPING PROTEIN 3"/>
    <property type="match status" value="1"/>
</dbReference>
<comment type="caution">
    <text evidence="2">The sequence shown here is derived from an EMBL/GenBank/DDBJ whole genome shotgun (WGS) entry which is preliminary data.</text>
</comment>
<dbReference type="InterPro" id="IPR039100">
    <property type="entry name" value="Sdo1/SBDS-like"/>
</dbReference>
<keyword evidence="3" id="KW-1185">Reference proteome</keyword>
<gene>
    <name evidence="2" type="ORF">QBC38DRAFT_29522</name>
</gene>
<dbReference type="PANTHER" id="PTHR10927">
    <property type="entry name" value="RIBOSOME MATURATION PROTEIN SBDS"/>
    <property type="match status" value="1"/>
</dbReference>
<feature type="domain" description="Ribosome maturation protein SDO1/SBDS N-terminal" evidence="1">
    <location>
        <begin position="8"/>
        <end position="99"/>
    </location>
</feature>
<dbReference type="Proteomes" id="UP001301958">
    <property type="component" value="Unassembled WGS sequence"/>
</dbReference>
<proteinExistence type="predicted"/>
<organism evidence="2 3">
    <name type="scientific">Podospora fimiseda</name>
    <dbReference type="NCBI Taxonomy" id="252190"/>
    <lineage>
        <taxon>Eukaryota</taxon>
        <taxon>Fungi</taxon>
        <taxon>Dikarya</taxon>
        <taxon>Ascomycota</taxon>
        <taxon>Pezizomycotina</taxon>
        <taxon>Sordariomycetes</taxon>
        <taxon>Sordariomycetidae</taxon>
        <taxon>Sordariales</taxon>
        <taxon>Podosporaceae</taxon>
        <taxon>Podospora</taxon>
    </lineage>
</organism>
<reference evidence="2" key="2">
    <citation type="submission" date="2023-05" db="EMBL/GenBank/DDBJ databases">
        <authorList>
            <consortium name="Lawrence Berkeley National Laboratory"/>
            <person name="Steindorff A."/>
            <person name="Hensen N."/>
            <person name="Bonometti L."/>
            <person name="Westerberg I."/>
            <person name="Brannstrom I.O."/>
            <person name="Guillou S."/>
            <person name="Cros-Aarteil S."/>
            <person name="Calhoun S."/>
            <person name="Haridas S."/>
            <person name="Kuo A."/>
            <person name="Mondo S."/>
            <person name="Pangilinan J."/>
            <person name="Riley R."/>
            <person name="Labutti K."/>
            <person name="Andreopoulos B."/>
            <person name="Lipzen A."/>
            <person name="Chen C."/>
            <person name="Yanf M."/>
            <person name="Daum C."/>
            <person name="Ng V."/>
            <person name="Clum A."/>
            <person name="Ohm R."/>
            <person name="Martin F."/>
            <person name="Silar P."/>
            <person name="Natvig D."/>
            <person name="Lalanne C."/>
            <person name="Gautier V."/>
            <person name="Ament-Velasquez S.L."/>
            <person name="Kruys A."/>
            <person name="Hutchinson M.I."/>
            <person name="Powell A.J."/>
            <person name="Barry K."/>
            <person name="Miller A.N."/>
            <person name="Grigoriev I.V."/>
            <person name="Debuchy R."/>
            <person name="Gladieux P."/>
            <person name="Thoren M.H."/>
            <person name="Johannesson H."/>
        </authorList>
    </citation>
    <scope>NUCLEOTIDE SEQUENCE</scope>
    <source>
        <strain evidence="2">CBS 990.96</strain>
    </source>
</reference>
<evidence type="ECO:0000313" key="2">
    <source>
        <dbReference type="EMBL" id="KAK4230516.1"/>
    </source>
</evidence>
<evidence type="ECO:0000259" key="1">
    <source>
        <dbReference type="Pfam" id="PF01172"/>
    </source>
</evidence>